<accession>B3PM31</accession>
<dbReference type="RefSeq" id="WP_012498040.1">
    <property type="nucleotide sequence ID" value="NC_011025.1"/>
</dbReference>
<sequence>MKKSKKLSLALASIVGTTLVGSGLIAVSCKSKEERLAEDLWKKQKELLDKLKI</sequence>
<dbReference type="PROSITE" id="PS51257">
    <property type="entry name" value="PROKAR_LIPOPROTEIN"/>
    <property type="match status" value="1"/>
</dbReference>
<dbReference type="KEGG" id="mat:MARTH_orf153"/>
<dbReference type="HOGENOM" id="CLU_3063606_0_0_14"/>
<keyword evidence="1" id="KW-0449">Lipoprotein</keyword>
<reference evidence="1 2" key="1">
    <citation type="journal article" date="2008" name="Infect. Immun.">
        <title>Genome of Mycoplasma arthritidis.</title>
        <authorList>
            <person name="Dybvig K."/>
            <person name="Zuhua C."/>
            <person name="Lao P."/>
            <person name="Jordan D.S."/>
            <person name="French C.T."/>
            <person name="Tu A.H."/>
            <person name="Loraine A.E."/>
        </authorList>
    </citation>
    <scope>NUCLEOTIDE SEQUENCE [LARGE SCALE GENOMIC DNA]</scope>
    <source>
        <strain evidence="1 2">158L3-1</strain>
    </source>
</reference>
<dbReference type="Proteomes" id="UP000008812">
    <property type="component" value="Chromosome"/>
</dbReference>
<protein>
    <submittedName>
        <fullName evidence="1">Hypothetical lipoprotein</fullName>
    </submittedName>
</protein>
<evidence type="ECO:0000313" key="1">
    <source>
        <dbReference type="EMBL" id="ACF07083.1"/>
    </source>
</evidence>
<name>B3PM31_META1</name>
<gene>
    <name evidence="1" type="ordered locus">MARTH_orf153</name>
</gene>
<organism evidence="1 2">
    <name type="scientific">Metamycoplasma arthritidis (strain 158L3-1)</name>
    <name type="common">Mycoplasma arthritidis</name>
    <dbReference type="NCBI Taxonomy" id="243272"/>
    <lineage>
        <taxon>Bacteria</taxon>
        <taxon>Bacillati</taxon>
        <taxon>Mycoplasmatota</taxon>
        <taxon>Mycoplasmoidales</taxon>
        <taxon>Metamycoplasmataceae</taxon>
        <taxon>Metamycoplasma</taxon>
    </lineage>
</organism>
<dbReference type="EMBL" id="CP001047">
    <property type="protein sequence ID" value="ACF07083.1"/>
    <property type="molecule type" value="Genomic_DNA"/>
</dbReference>
<proteinExistence type="predicted"/>
<evidence type="ECO:0000313" key="2">
    <source>
        <dbReference type="Proteomes" id="UP000008812"/>
    </source>
</evidence>
<keyword evidence="2" id="KW-1185">Reference proteome</keyword>
<dbReference type="AlphaFoldDB" id="B3PM31"/>